<evidence type="ECO:0000313" key="4">
    <source>
        <dbReference type="Proteomes" id="UP001151760"/>
    </source>
</evidence>
<dbReference type="Proteomes" id="UP001151760">
    <property type="component" value="Unassembled WGS sequence"/>
</dbReference>
<reference evidence="3" key="1">
    <citation type="journal article" date="2022" name="Int. J. Mol. Sci.">
        <title>Draft Genome of Tanacetum Coccineum: Genomic Comparison of Closely Related Tanacetum-Family Plants.</title>
        <authorList>
            <person name="Yamashiro T."/>
            <person name="Shiraishi A."/>
            <person name="Nakayama K."/>
            <person name="Satake H."/>
        </authorList>
    </citation>
    <scope>NUCLEOTIDE SEQUENCE</scope>
</reference>
<proteinExistence type="predicted"/>
<comment type="caution">
    <text evidence="3">The sequence shown here is derived from an EMBL/GenBank/DDBJ whole genome shotgun (WGS) entry which is preliminary data.</text>
</comment>
<feature type="compositionally biased region" description="Basic and acidic residues" evidence="1">
    <location>
        <begin position="165"/>
        <end position="176"/>
    </location>
</feature>
<feature type="domain" description="TIR" evidence="2">
    <location>
        <begin position="1"/>
        <end position="128"/>
    </location>
</feature>
<evidence type="ECO:0000313" key="3">
    <source>
        <dbReference type="EMBL" id="GJT66994.1"/>
    </source>
</evidence>
<accession>A0ABQ5FVH8</accession>
<dbReference type="Pfam" id="PF01582">
    <property type="entry name" value="TIR"/>
    <property type="match status" value="1"/>
</dbReference>
<dbReference type="PROSITE" id="PS50104">
    <property type="entry name" value="TIR"/>
    <property type="match status" value="1"/>
</dbReference>
<name>A0ABQ5FVH8_9ASTR</name>
<organism evidence="3 4">
    <name type="scientific">Tanacetum coccineum</name>
    <dbReference type="NCBI Taxonomy" id="301880"/>
    <lineage>
        <taxon>Eukaryota</taxon>
        <taxon>Viridiplantae</taxon>
        <taxon>Streptophyta</taxon>
        <taxon>Embryophyta</taxon>
        <taxon>Tracheophyta</taxon>
        <taxon>Spermatophyta</taxon>
        <taxon>Magnoliopsida</taxon>
        <taxon>eudicotyledons</taxon>
        <taxon>Gunneridae</taxon>
        <taxon>Pentapetalae</taxon>
        <taxon>asterids</taxon>
        <taxon>campanulids</taxon>
        <taxon>Asterales</taxon>
        <taxon>Asteraceae</taxon>
        <taxon>Asteroideae</taxon>
        <taxon>Anthemideae</taxon>
        <taxon>Anthemidinae</taxon>
        <taxon>Tanacetum</taxon>
    </lineage>
</organism>
<keyword evidence="4" id="KW-1185">Reference proteome</keyword>
<feature type="compositionally biased region" description="Polar residues" evidence="1">
    <location>
        <begin position="180"/>
        <end position="189"/>
    </location>
</feature>
<protein>
    <submittedName>
        <fullName evidence="3">NB-ARC domains-containing protein</fullName>
    </submittedName>
</protein>
<dbReference type="Gene3D" id="3.40.50.10140">
    <property type="entry name" value="Toll/interleukin-1 receptor homology (TIR) domain"/>
    <property type="match status" value="1"/>
</dbReference>
<dbReference type="InterPro" id="IPR035897">
    <property type="entry name" value="Toll_tir_struct_dom_sf"/>
</dbReference>
<reference evidence="3" key="2">
    <citation type="submission" date="2022-01" db="EMBL/GenBank/DDBJ databases">
        <authorList>
            <person name="Yamashiro T."/>
            <person name="Shiraishi A."/>
            <person name="Satake H."/>
            <person name="Nakayama K."/>
        </authorList>
    </citation>
    <scope>NUCLEOTIDE SEQUENCE</scope>
</reference>
<dbReference type="EMBL" id="BQNB010017767">
    <property type="protein sequence ID" value="GJT66994.1"/>
    <property type="molecule type" value="Genomic_DNA"/>
</dbReference>
<gene>
    <name evidence="3" type="ORF">Tco_1018474</name>
</gene>
<dbReference type="SUPFAM" id="SSF52200">
    <property type="entry name" value="Toll/Interleukin receptor TIR domain"/>
    <property type="match status" value="1"/>
</dbReference>
<feature type="region of interest" description="Disordered" evidence="1">
    <location>
        <begin position="162"/>
        <end position="203"/>
    </location>
</feature>
<evidence type="ECO:0000259" key="2">
    <source>
        <dbReference type="PROSITE" id="PS50104"/>
    </source>
</evidence>
<dbReference type="InterPro" id="IPR000157">
    <property type="entry name" value="TIR_dom"/>
</dbReference>
<evidence type="ECO:0000256" key="1">
    <source>
        <dbReference type="SAM" id="MobiDB-lite"/>
    </source>
</evidence>
<sequence>MKVAILFKALYHLYRDFKRKGILAFKEDDHVRRGEERSPQVFRAIEQSTFLVAIFSDGFASLPSCPVRSPISHTFEDAPAHTVIHNQTIIVVVVPKFIGEGYTMSTIRVEYEWASPRGHVLDECSKKIDLDVLLNLKKPTQAIRGIPVGSKPKSTFIYRPVQSTKKTDKAPAKPKDNCGCMNSASTQEPEQVEGSGKKDINTSVPSRSCYKTPISVVSSIHGSSPVASDSYNSIPLAEKINKNGKLMLDGKLILVDDDGKPLNKVDSAPIDSDSVKVRLKWLTMK</sequence>